<dbReference type="GO" id="GO:0004016">
    <property type="term" value="F:adenylate cyclase activity"/>
    <property type="evidence" value="ECO:0007669"/>
    <property type="project" value="TreeGrafter"/>
</dbReference>
<keyword evidence="3" id="KW-0472">Membrane</keyword>
<protein>
    <submittedName>
        <fullName evidence="5">Guanylate cyclase</fullName>
    </submittedName>
</protein>
<dbReference type="RefSeq" id="WP_083562156.1">
    <property type="nucleotide sequence ID" value="NZ_AQQV01000003.1"/>
</dbReference>
<keyword evidence="3" id="KW-0812">Transmembrane</keyword>
<feature type="transmembrane region" description="Helical" evidence="3">
    <location>
        <begin position="204"/>
        <end position="222"/>
    </location>
</feature>
<dbReference type="EMBL" id="AQQV01000003">
    <property type="protein sequence ID" value="ORE86082.1"/>
    <property type="molecule type" value="Genomic_DNA"/>
</dbReference>
<dbReference type="GO" id="GO:0005737">
    <property type="term" value="C:cytoplasm"/>
    <property type="evidence" value="ECO:0007669"/>
    <property type="project" value="TreeGrafter"/>
</dbReference>
<keyword evidence="1" id="KW-0547">Nucleotide-binding</keyword>
<proteinExistence type="predicted"/>
<dbReference type="OrthoDB" id="9789782at2"/>
<dbReference type="SUPFAM" id="SSF55073">
    <property type="entry name" value="Nucleotide cyclase"/>
    <property type="match status" value="1"/>
</dbReference>
<dbReference type="Proteomes" id="UP000192342">
    <property type="component" value="Unassembled WGS sequence"/>
</dbReference>
<dbReference type="PANTHER" id="PTHR16305">
    <property type="entry name" value="TESTICULAR SOLUBLE ADENYLYL CYCLASE"/>
    <property type="match status" value="1"/>
</dbReference>
<dbReference type="InterPro" id="IPR029787">
    <property type="entry name" value="Nucleotide_cyclase"/>
</dbReference>
<evidence type="ECO:0000256" key="2">
    <source>
        <dbReference type="ARBA" id="ARBA00022840"/>
    </source>
</evidence>
<keyword evidence="3" id="KW-1133">Transmembrane helix</keyword>
<dbReference type="CDD" id="cd07302">
    <property type="entry name" value="CHD"/>
    <property type="match status" value="1"/>
</dbReference>
<dbReference type="STRING" id="1317117.ATO7_12333"/>
<sequence>MIATPETAFLVVGLMTAGTGLIFLLNDRANPASRALSACLMAIGLRLFLSGNDTLAPHIEVTLGLWLIDALTTTLESLAILCGLEWGLRIGRTGPPGRLRLTSTALFRAAQILIIVYWGLSLGYLAIFPEQAMSDVAGNVRVRGVEFAVFAPVLGTSILLAGIAITTLRFSRIDRAEIVRLRALAIAGPFLLGGLIFGNHIVPITLTLGLLAFLAGSVRYLLIQNQRGQFMRQFLSPEVARLVQQEGMDEALKRQRRVLSVVICDLRGFTDYARQHDSDAVVGLLERFYNSVGEVAARHGGTVKDHAGDGVLILVGAPLAMPDHTTRALQLADDLRQVGIALLAGSTPELGLGVGVATGRTTIGAIRGARRLEYVAVGSAVNLAARLCDRARAGEVLCDQRTLQGLDAATALHAEPRQAESLKGFPEPVAVFAVAPRAASAPAQPT</sequence>
<dbReference type="AlphaFoldDB" id="A0A1Y1SBU7"/>
<dbReference type="PANTHER" id="PTHR16305:SF35">
    <property type="entry name" value="TRANSCRIPTIONAL ACTIVATOR DOMAIN"/>
    <property type="match status" value="1"/>
</dbReference>
<comment type="caution">
    <text evidence="5">The sequence shown here is derived from an EMBL/GenBank/DDBJ whole genome shotgun (WGS) entry which is preliminary data.</text>
</comment>
<keyword evidence="6" id="KW-1185">Reference proteome</keyword>
<feature type="transmembrane region" description="Helical" evidence="3">
    <location>
        <begin position="179"/>
        <end position="198"/>
    </location>
</feature>
<organism evidence="5 6">
    <name type="scientific">Oceanococcus atlanticus</name>
    <dbReference type="NCBI Taxonomy" id="1317117"/>
    <lineage>
        <taxon>Bacteria</taxon>
        <taxon>Pseudomonadati</taxon>
        <taxon>Pseudomonadota</taxon>
        <taxon>Gammaproteobacteria</taxon>
        <taxon>Chromatiales</taxon>
        <taxon>Oceanococcaceae</taxon>
        <taxon>Oceanococcus</taxon>
    </lineage>
</organism>
<feature type="transmembrane region" description="Helical" evidence="3">
    <location>
        <begin position="147"/>
        <end position="167"/>
    </location>
</feature>
<accession>A0A1Y1SBU7</accession>
<dbReference type="Pfam" id="PF00211">
    <property type="entry name" value="Guanylate_cyc"/>
    <property type="match status" value="1"/>
</dbReference>
<dbReference type="GO" id="GO:0035556">
    <property type="term" value="P:intracellular signal transduction"/>
    <property type="evidence" value="ECO:0007669"/>
    <property type="project" value="InterPro"/>
</dbReference>
<feature type="transmembrane region" description="Helical" evidence="3">
    <location>
        <begin position="6"/>
        <end position="25"/>
    </location>
</feature>
<dbReference type="PROSITE" id="PS50125">
    <property type="entry name" value="GUANYLATE_CYCLASE_2"/>
    <property type="match status" value="1"/>
</dbReference>
<name>A0A1Y1SBU7_9GAMM</name>
<evidence type="ECO:0000313" key="5">
    <source>
        <dbReference type="EMBL" id="ORE86082.1"/>
    </source>
</evidence>
<dbReference type="GO" id="GO:0009190">
    <property type="term" value="P:cyclic nucleotide biosynthetic process"/>
    <property type="evidence" value="ECO:0007669"/>
    <property type="project" value="InterPro"/>
</dbReference>
<reference evidence="5 6" key="1">
    <citation type="submission" date="2013-04" db="EMBL/GenBank/DDBJ databases">
        <title>Oceanococcus atlanticus 22II-S10r2 Genome Sequencing.</title>
        <authorList>
            <person name="Lai Q."/>
            <person name="Li G."/>
            <person name="Shao Z."/>
        </authorList>
    </citation>
    <scope>NUCLEOTIDE SEQUENCE [LARGE SCALE GENOMIC DNA]</scope>
    <source>
        <strain evidence="5 6">22II-S10r2</strain>
    </source>
</reference>
<evidence type="ECO:0000256" key="3">
    <source>
        <dbReference type="SAM" id="Phobius"/>
    </source>
</evidence>
<keyword evidence="2" id="KW-0067">ATP-binding</keyword>
<evidence type="ECO:0000256" key="1">
    <source>
        <dbReference type="ARBA" id="ARBA00022741"/>
    </source>
</evidence>
<dbReference type="Gene3D" id="3.30.70.1230">
    <property type="entry name" value="Nucleotide cyclase"/>
    <property type="match status" value="1"/>
</dbReference>
<dbReference type="SMART" id="SM00044">
    <property type="entry name" value="CYCc"/>
    <property type="match status" value="1"/>
</dbReference>
<feature type="domain" description="Guanylate cyclase" evidence="4">
    <location>
        <begin position="260"/>
        <end position="388"/>
    </location>
</feature>
<dbReference type="InterPro" id="IPR001054">
    <property type="entry name" value="A/G_cyclase"/>
</dbReference>
<evidence type="ECO:0000313" key="6">
    <source>
        <dbReference type="Proteomes" id="UP000192342"/>
    </source>
</evidence>
<dbReference type="GO" id="GO:0005524">
    <property type="term" value="F:ATP binding"/>
    <property type="evidence" value="ECO:0007669"/>
    <property type="project" value="UniProtKB-KW"/>
</dbReference>
<gene>
    <name evidence="5" type="ORF">ATO7_12333</name>
</gene>
<evidence type="ECO:0000259" key="4">
    <source>
        <dbReference type="PROSITE" id="PS50125"/>
    </source>
</evidence>
<feature type="transmembrane region" description="Helical" evidence="3">
    <location>
        <begin position="105"/>
        <end position="127"/>
    </location>
</feature>